<keyword evidence="4 5" id="KW-0472">Membrane</keyword>
<dbReference type="GO" id="GO:0016020">
    <property type="term" value="C:membrane"/>
    <property type="evidence" value="ECO:0007669"/>
    <property type="project" value="UniProtKB-SubCell"/>
</dbReference>
<dbReference type="InterPro" id="IPR019325">
    <property type="entry name" value="NEDD4/Bsd2"/>
</dbReference>
<dbReference type="OrthoDB" id="10003116at2759"/>
<dbReference type="EMBL" id="CAHR02000018">
    <property type="protein sequence ID" value="CCG80888.1"/>
    <property type="molecule type" value="Genomic_DNA"/>
</dbReference>
<dbReference type="PANTHER" id="PTHR13396:SF5">
    <property type="entry name" value="NEDD4 FAMILY INTERACTING PROTEIN"/>
    <property type="match status" value="1"/>
</dbReference>
<evidence type="ECO:0000256" key="5">
    <source>
        <dbReference type="SAM" id="Phobius"/>
    </source>
</evidence>
<dbReference type="Pfam" id="PF10176">
    <property type="entry name" value="NEDD4_Bsd2"/>
    <property type="match status" value="1"/>
</dbReference>
<keyword evidence="3 5" id="KW-1133">Transmembrane helix</keyword>
<dbReference type="GO" id="GO:0006511">
    <property type="term" value="P:ubiquitin-dependent protein catabolic process"/>
    <property type="evidence" value="ECO:0007669"/>
    <property type="project" value="TreeGrafter"/>
</dbReference>
<evidence type="ECO:0000256" key="4">
    <source>
        <dbReference type="ARBA" id="ARBA00023136"/>
    </source>
</evidence>
<evidence type="ECO:0000313" key="6">
    <source>
        <dbReference type="EMBL" id="CCG80888.1"/>
    </source>
</evidence>
<evidence type="ECO:0000256" key="2">
    <source>
        <dbReference type="ARBA" id="ARBA00022692"/>
    </source>
</evidence>
<evidence type="ECO:0000256" key="3">
    <source>
        <dbReference type="ARBA" id="ARBA00022989"/>
    </source>
</evidence>
<gene>
    <name evidence="6" type="ORF">TAPDE_000541</name>
</gene>
<sequence length="293" mass="31950">MHFCDNNDPRLTSLQVALDDNERTEASGMTNQYRETTSHALPAVSDSVEYSFDAPADGLNEQESSENNPLMAHDPDPARFGIHVQPTTNVRQLITHGNDGVFSNMSAKPDLGQIKEEHPPTYDEASTDNAPPYWDQTMYLPGGADDVYVDGLAVGHVFGFVWNMVVSMSFQFVGFLLTYILHTTHASKHGSRAGLGITLMQYGFYLRTPADTSLPGAAGEFPEEDASSGTVRDMLGPHTDYAAYVLMALGWFLLIKSTADFLKVRKLEAAVRETTSSAGQAVVAHNETPDTAV</sequence>
<dbReference type="GO" id="GO:0007034">
    <property type="term" value="P:vacuolar transport"/>
    <property type="evidence" value="ECO:0007669"/>
    <property type="project" value="InterPro"/>
</dbReference>
<comment type="caution">
    <text evidence="6">The sequence shown here is derived from an EMBL/GenBank/DDBJ whole genome shotgun (WGS) entry which is preliminary data.</text>
</comment>
<evidence type="ECO:0000256" key="1">
    <source>
        <dbReference type="ARBA" id="ARBA00004141"/>
    </source>
</evidence>
<accession>R4X756</accession>
<dbReference type="CDD" id="cd22212">
    <property type="entry name" value="NDFIP-like"/>
    <property type="match status" value="1"/>
</dbReference>
<keyword evidence="7" id="KW-1185">Reference proteome</keyword>
<feature type="transmembrane region" description="Helical" evidence="5">
    <location>
        <begin position="241"/>
        <end position="262"/>
    </location>
</feature>
<organism evidence="6 7">
    <name type="scientific">Taphrina deformans (strain PYCC 5710 / ATCC 11124 / CBS 356.35 / IMI 108563 / JCM 9778 / NBRC 8474)</name>
    <name type="common">Peach leaf curl fungus</name>
    <name type="synonym">Lalaria deformans</name>
    <dbReference type="NCBI Taxonomy" id="1097556"/>
    <lineage>
        <taxon>Eukaryota</taxon>
        <taxon>Fungi</taxon>
        <taxon>Dikarya</taxon>
        <taxon>Ascomycota</taxon>
        <taxon>Taphrinomycotina</taxon>
        <taxon>Taphrinomycetes</taxon>
        <taxon>Taphrinales</taxon>
        <taxon>Taphrinaceae</taxon>
        <taxon>Taphrina</taxon>
    </lineage>
</organism>
<dbReference type="GO" id="GO:0048471">
    <property type="term" value="C:perinuclear region of cytoplasm"/>
    <property type="evidence" value="ECO:0007669"/>
    <property type="project" value="TreeGrafter"/>
</dbReference>
<protein>
    <submittedName>
        <fullName evidence="6">Heavy metal ion homeostasis protein</fullName>
    </submittedName>
</protein>
<proteinExistence type="predicted"/>
<evidence type="ECO:0000313" key="7">
    <source>
        <dbReference type="Proteomes" id="UP000013776"/>
    </source>
</evidence>
<dbReference type="GO" id="GO:0030001">
    <property type="term" value="P:metal ion transport"/>
    <property type="evidence" value="ECO:0007669"/>
    <property type="project" value="InterPro"/>
</dbReference>
<reference evidence="6 7" key="1">
    <citation type="journal article" date="2013" name="MBio">
        <title>Genome sequencing of the plant pathogen Taphrina deformans, the causal agent of peach leaf curl.</title>
        <authorList>
            <person name="Cisse O.H."/>
            <person name="Almeida J.M.G.C.F."/>
            <person name="Fonseca A."/>
            <person name="Kumar A.A."/>
            <person name="Salojaervi J."/>
            <person name="Overmyer K."/>
            <person name="Hauser P.M."/>
            <person name="Pagni M."/>
        </authorList>
    </citation>
    <scope>NUCLEOTIDE SEQUENCE [LARGE SCALE GENOMIC DNA]</scope>
    <source>
        <strain evidence="7">PYCC 5710 / ATCC 11124 / CBS 356.35 / IMI 108563 / JCM 9778 / NBRC 8474</strain>
    </source>
</reference>
<dbReference type="GO" id="GO:0005783">
    <property type="term" value="C:endoplasmic reticulum"/>
    <property type="evidence" value="ECO:0007669"/>
    <property type="project" value="TreeGrafter"/>
</dbReference>
<dbReference type="VEuPathDB" id="FungiDB:TAPDE_000541"/>
<dbReference type="GO" id="GO:0031398">
    <property type="term" value="P:positive regulation of protein ubiquitination"/>
    <property type="evidence" value="ECO:0007669"/>
    <property type="project" value="TreeGrafter"/>
</dbReference>
<dbReference type="GO" id="GO:0005794">
    <property type="term" value="C:Golgi apparatus"/>
    <property type="evidence" value="ECO:0007669"/>
    <property type="project" value="TreeGrafter"/>
</dbReference>
<name>R4X756_TAPDE</name>
<dbReference type="eggNOG" id="KOG4812">
    <property type="taxonomic scope" value="Eukaryota"/>
</dbReference>
<comment type="subcellular location">
    <subcellularLocation>
        <location evidence="1">Membrane</location>
        <topology evidence="1">Multi-pass membrane protein</topology>
    </subcellularLocation>
</comment>
<feature type="transmembrane region" description="Helical" evidence="5">
    <location>
        <begin position="160"/>
        <end position="181"/>
    </location>
</feature>
<dbReference type="AlphaFoldDB" id="R4X756"/>
<keyword evidence="2 5" id="KW-0812">Transmembrane</keyword>
<dbReference type="PANTHER" id="PTHR13396">
    <property type="entry name" value="NEDD4 FAMILY INTERACTING PROTEIN 1/2"/>
    <property type="match status" value="1"/>
</dbReference>
<dbReference type="Proteomes" id="UP000013776">
    <property type="component" value="Unassembled WGS sequence"/>
</dbReference>
<dbReference type="STRING" id="1097556.R4X756"/>